<dbReference type="AlphaFoldDB" id="A0A0A9EBC3"/>
<sequence>MGPAMALSWMLSLRRPVSWLMPRWERVPARPRHGRVMATTEPRTHLMPAQAPEQAVRLESFQERRKP</sequence>
<organism evidence="1">
    <name type="scientific">Arundo donax</name>
    <name type="common">Giant reed</name>
    <name type="synonym">Donax arundinaceus</name>
    <dbReference type="NCBI Taxonomy" id="35708"/>
    <lineage>
        <taxon>Eukaryota</taxon>
        <taxon>Viridiplantae</taxon>
        <taxon>Streptophyta</taxon>
        <taxon>Embryophyta</taxon>
        <taxon>Tracheophyta</taxon>
        <taxon>Spermatophyta</taxon>
        <taxon>Magnoliopsida</taxon>
        <taxon>Liliopsida</taxon>
        <taxon>Poales</taxon>
        <taxon>Poaceae</taxon>
        <taxon>PACMAD clade</taxon>
        <taxon>Arundinoideae</taxon>
        <taxon>Arundineae</taxon>
        <taxon>Arundo</taxon>
    </lineage>
</organism>
<reference evidence="1" key="2">
    <citation type="journal article" date="2015" name="Data Brief">
        <title>Shoot transcriptome of the giant reed, Arundo donax.</title>
        <authorList>
            <person name="Barrero R.A."/>
            <person name="Guerrero F.D."/>
            <person name="Moolhuijzen P."/>
            <person name="Goolsby J.A."/>
            <person name="Tidwell J."/>
            <person name="Bellgard S.E."/>
            <person name="Bellgard M.I."/>
        </authorList>
    </citation>
    <scope>NUCLEOTIDE SEQUENCE</scope>
    <source>
        <tissue evidence="1">Shoot tissue taken approximately 20 cm above the soil surface</tissue>
    </source>
</reference>
<proteinExistence type="predicted"/>
<reference evidence="1" key="1">
    <citation type="submission" date="2014-09" db="EMBL/GenBank/DDBJ databases">
        <authorList>
            <person name="Magalhaes I.L.F."/>
            <person name="Oliveira U."/>
            <person name="Santos F.R."/>
            <person name="Vidigal T.H.D.A."/>
            <person name="Brescovit A.D."/>
            <person name="Santos A.J."/>
        </authorList>
    </citation>
    <scope>NUCLEOTIDE SEQUENCE</scope>
    <source>
        <tissue evidence="1">Shoot tissue taken approximately 20 cm above the soil surface</tissue>
    </source>
</reference>
<name>A0A0A9EBC3_ARUDO</name>
<accession>A0A0A9EBC3</accession>
<dbReference type="EMBL" id="GBRH01202690">
    <property type="protein sequence ID" value="JAD95205.1"/>
    <property type="molecule type" value="Transcribed_RNA"/>
</dbReference>
<protein>
    <submittedName>
        <fullName evidence="1">Uncharacterized protein</fullName>
    </submittedName>
</protein>
<evidence type="ECO:0000313" key="1">
    <source>
        <dbReference type="EMBL" id="JAD95205.1"/>
    </source>
</evidence>